<accession>A0A9X3AJD2</accession>
<dbReference type="SUPFAM" id="SSF47413">
    <property type="entry name" value="lambda repressor-like DNA-binding domains"/>
    <property type="match status" value="1"/>
</dbReference>
<keyword evidence="3" id="KW-1185">Reference proteome</keyword>
<evidence type="ECO:0000313" key="3">
    <source>
        <dbReference type="Proteomes" id="UP001141259"/>
    </source>
</evidence>
<protein>
    <submittedName>
        <fullName evidence="2">Helix-turn-helix domain-containing protein</fullName>
    </submittedName>
</protein>
<evidence type="ECO:0000259" key="1">
    <source>
        <dbReference type="PROSITE" id="PS50943"/>
    </source>
</evidence>
<dbReference type="Pfam" id="PF19054">
    <property type="entry name" value="DUF5753"/>
    <property type="match status" value="1"/>
</dbReference>
<dbReference type="Gene3D" id="1.10.260.40">
    <property type="entry name" value="lambda repressor-like DNA-binding domains"/>
    <property type="match status" value="1"/>
</dbReference>
<dbReference type="Pfam" id="PF13560">
    <property type="entry name" value="HTH_31"/>
    <property type="match status" value="1"/>
</dbReference>
<dbReference type="GO" id="GO:0003677">
    <property type="term" value="F:DNA binding"/>
    <property type="evidence" value="ECO:0007669"/>
    <property type="project" value="InterPro"/>
</dbReference>
<dbReference type="PROSITE" id="PS50943">
    <property type="entry name" value="HTH_CROC1"/>
    <property type="match status" value="1"/>
</dbReference>
<gene>
    <name evidence="2" type="ORF">NZH93_46920</name>
</gene>
<organism evidence="2 3">
    <name type="scientific">Umezawaea endophytica</name>
    <dbReference type="NCBI Taxonomy" id="1654476"/>
    <lineage>
        <taxon>Bacteria</taxon>
        <taxon>Bacillati</taxon>
        <taxon>Actinomycetota</taxon>
        <taxon>Actinomycetes</taxon>
        <taxon>Pseudonocardiales</taxon>
        <taxon>Pseudonocardiaceae</taxon>
        <taxon>Umezawaea</taxon>
    </lineage>
</organism>
<dbReference type="InterPro" id="IPR010982">
    <property type="entry name" value="Lambda_DNA-bd_dom_sf"/>
</dbReference>
<dbReference type="InterPro" id="IPR001387">
    <property type="entry name" value="Cro/C1-type_HTH"/>
</dbReference>
<dbReference type="RefSeq" id="WP_259629860.1">
    <property type="nucleotide sequence ID" value="NZ_JANYMP010000045.1"/>
</dbReference>
<proteinExistence type="predicted"/>
<reference evidence="2" key="1">
    <citation type="submission" date="2022-08" db="EMBL/GenBank/DDBJ databases">
        <authorList>
            <person name="Tistechok S."/>
            <person name="Samborskyy M."/>
            <person name="Roman I."/>
        </authorList>
    </citation>
    <scope>NUCLEOTIDE SEQUENCE</scope>
    <source>
        <strain evidence="2">DSM 103496</strain>
    </source>
</reference>
<dbReference type="AlphaFoldDB" id="A0A9X3AJD2"/>
<evidence type="ECO:0000313" key="2">
    <source>
        <dbReference type="EMBL" id="MCS7484412.1"/>
    </source>
</evidence>
<comment type="caution">
    <text evidence="2">The sequence shown here is derived from an EMBL/GenBank/DDBJ whole genome shotgun (WGS) entry which is preliminary data.</text>
</comment>
<dbReference type="InterPro" id="IPR043917">
    <property type="entry name" value="DUF5753"/>
</dbReference>
<name>A0A9X3AJD2_9PSEU</name>
<dbReference type="CDD" id="cd00093">
    <property type="entry name" value="HTH_XRE"/>
    <property type="match status" value="1"/>
</dbReference>
<sequence length="285" mass="31534">MAARQSGPTKRKRRLGQLLRELRESRKVTVEAVMERLHCSDATVSRFETGKVGIKHSDLEILLAFLGVDDDTRRLALEMWEDARETGKQPEYLNALPRKFRGYVKLEAEASVSKAWQPLLIPGLLQTEAYSRVVHEADRFVLPGNVEKSVAARTSRQRLLVGPDPLQLHAVMDEAVIRRRYGGIDVMREQLKHLLELGEYPNVTIQIMPMDAGPAGTMSGSLLILEFPDPEDPPNVYLEHPAGGEWVEDPSAVTDFQGVFDGVVSAALSASETAELISAVLADLG</sequence>
<dbReference type="SMART" id="SM00530">
    <property type="entry name" value="HTH_XRE"/>
    <property type="match status" value="1"/>
</dbReference>
<dbReference type="Proteomes" id="UP001141259">
    <property type="component" value="Unassembled WGS sequence"/>
</dbReference>
<feature type="domain" description="HTH cro/C1-type" evidence="1">
    <location>
        <begin position="19"/>
        <end position="73"/>
    </location>
</feature>
<dbReference type="EMBL" id="JANYMP010000045">
    <property type="protein sequence ID" value="MCS7484412.1"/>
    <property type="molecule type" value="Genomic_DNA"/>
</dbReference>